<keyword evidence="4 9" id="KW-0863">Zinc-finger</keyword>
<evidence type="ECO:0000256" key="1">
    <source>
        <dbReference type="ARBA" id="ARBA00004496"/>
    </source>
</evidence>
<dbReference type="SUPFAM" id="SSF57850">
    <property type="entry name" value="RING/U-box"/>
    <property type="match status" value="1"/>
</dbReference>
<accession>A0A1X7R651</accession>
<dbReference type="PANTHER" id="PTHR12170">
    <property type="entry name" value="MACROPHAGE ERYTHROBLAST ATTACHER-RELATED"/>
    <property type="match status" value="1"/>
</dbReference>
<reference evidence="11 12" key="1">
    <citation type="submission" date="2017-04" db="EMBL/GenBank/DDBJ databases">
        <authorList>
            <person name="Afonso C.L."/>
            <person name="Miller P.J."/>
            <person name="Scott M.A."/>
            <person name="Spackman E."/>
            <person name="Goraichik I."/>
            <person name="Dimitrov K.M."/>
            <person name="Suarez D.L."/>
            <person name="Swayne D.E."/>
        </authorList>
    </citation>
    <scope>NUCLEOTIDE SEQUENCE [LARGE SCALE GENOMIC DNA]</scope>
</reference>
<evidence type="ECO:0000256" key="9">
    <source>
        <dbReference type="PROSITE-ProRule" id="PRU01215"/>
    </source>
</evidence>
<dbReference type="InterPro" id="IPR024964">
    <property type="entry name" value="CTLH/CRA"/>
</dbReference>
<protein>
    <recommendedName>
        <fullName evidence="8">GID complex catalytic subunit 2</fullName>
    </recommendedName>
    <alternativeName>
        <fullName evidence="7">Glucose-induced degradation protein 2</fullName>
    </alternativeName>
</protein>
<keyword evidence="12" id="KW-1185">Reference proteome</keyword>
<evidence type="ECO:0000313" key="12">
    <source>
        <dbReference type="Proteomes" id="UP000196158"/>
    </source>
</evidence>
<dbReference type="PROSITE" id="PS51867">
    <property type="entry name" value="ZF_RING_GID"/>
    <property type="match status" value="1"/>
</dbReference>
<proteinExistence type="inferred from homology"/>
<dbReference type="GO" id="GO:0061630">
    <property type="term" value="F:ubiquitin protein ligase activity"/>
    <property type="evidence" value="ECO:0007669"/>
    <property type="project" value="InterPro"/>
</dbReference>
<keyword evidence="3" id="KW-0479">Metal-binding</keyword>
<dbReference type="EMBL" id="FXLY01000006">
    <property type="protein sequence ID" value="SMN20930.1"/>
    <property type="molecule type" value="Genomic_DNA"/>
</dbReference>
<gene>
    <name evidence="11" type="ORF">KASA_0M03663G</name>
</gene>
<evidence type="ECO:0000256" key="6">
    <source>
        <dbReference type="ARBA" id="ARBA00061136"/>
    </source>
</evidence>
<evidence type="ECO:0000256" key="7">
    <source>
        <dbReference type="ARBA" id="ARBA00075398"/>
    </source>
</evidence>
<evidence type="ECO:0000313" key="11">
    <source>
        <dbReference type="EMBL" id="SMN20930.1"/>
    </source>
</evidence>
<name>A0A1X7R651_9SACH</name>
<dbReference type="GO" id="GO:0034657">
    <property type="term" value="C:GID complex"/>
    <property type="evidence" value="ECO:0007669"/>
    <property type="project" value="TreeGrafter"/>
</dbReference>
<organism evidence="11 12">
    <name type="scientific">Maudiozyma saulgeensis</name>
    <dbReference type="NCBI Taxonomy" id="1789683"/>
    <lineage>
        <taxon>Eukaryota</taxon>
        <taxon>Fungi</taxon>
        <taxon>Dikarya</taxon>
        <taxon>Ascomycota</taxon>
        <taxon>Saccharomycotina</taxon>
        <taxon>Saccharomycetes</taxon>
        <taxon>Saccharomycetales</taxon>
        <taxon>Saccharomycetaceae</taxon>
        <taxon>Maudiozyma</taxon>
    </lineage>
</organism>
<sequence>MSSPILHIQNSYDQYLITEDGRGTHLQQCLTETQEFKTQLRKLKAHLNKHIQEAKNQGSDNAQMDKSTQDKLTKRRILIQDKLNKSYKQWDHSIKKHTKKSKQGLIQFNSSGLSSFQKFNIDDIYNNKISNKHRIELEGAIQTHISRYCLSDILVQDTEGLLKYLQNVYNISPEICSNFIRMGQILYDLTHCNYESCWEWAYNEQINNHSHIMQTLRYKLYIMKGMLMTKNHSVPEVCQYFTDKIPNVAFSNKNLRYGEDAAFIITQLMVHGTISNFKQNYEQFVDACKETFTQEYCSLHNLPNESPLSLVIMSGILSSQFFMKYAQIKSSAHIGWTTSNELPFDVDLPYSLTHFHPVFICPVLKEETTDENPPYSLACHHVISKKALDKLSKNGTVSFKCPYCPVQSTISKTELVRFVML</sequence>
<feature type="domain" description="RING-Gid-type" evidence="10">
    <location>
        <begin position="361"/>
        <end position="404"/>
    </location>
</feature>
<dbReference type="AlphaFoldDB" id="A0A1X7R651"/>
<dbReference type="FunFam" id="3.30.40.10:FF:000143">
    <property type="entry name" value="Regulator of gluconeogenesis Rmd5"/>
    <property type="match status" value="1"/>
</dbReference>
<dbReference type="InterPro" id="IPR037683">
    <property type="entry name" value="Rmd5_dRing"/>
</dbReference>
<dbReference type="Proteomes" id="UP000196158">
    <property type="component" value="Unassembled WGS sequence"/>
</dbReference>
<dbReference type="PANTHER" id="PTHR12170:SF3">
    <property type="entry name" value="GH10162P"/>
    <property type="match status" value="1"/>
</dbReference>
<dbReference type="InterPro" id="IPR045098">
    <property type="entry name" value="Fyv10_fam"/>
</dbReference>
<dbReference type="InterPro" id="IPR044063">
    <property type="entry name" value="ZF_RING_GID"/>
</dbReference>
<dbReference type="GO" id="GO:0008270">
    <property type="term" value="F:zinc ion binding"/>
    <property type="evidence" value="ECO:0007669"/>
    <property type="project" value="UniProtKB-KW"/>
</dbReference>
<evidence type="ECO:0000256" key="5">
    <source>
        <dbReference type="ARBA" id="ARBA00022833"/>
    </source>
</evidence>
<evidence type="ECO:0000256" key="8">
    <source>
        <dbReference type="ARBA" id="ARBA00080744"/>
    </source>
</evidence>
<dbReference type="GO" id="GO:0043161">
    <property type="term" value="P:proteasome-mediated ubiquitin-dependent protein catabolic process"/>
    <property type="evidence" value="ECO:0007669"/>
    <property type="project" value="InterPro"/>
</dbReference>
<dbReference type="GO" id="GO:0005737">
    <property type="term" value="C:cytoplasm"/>
    <property type="evidence" value="ECO:0007669"/>
    <property type="project" value="UniProtKB-SubCell"/>
</dbReference>
<evidence type="ECO:0000256" key="4">
    <source>
        <dbReference type="ARBA" id="ARBA00022771"/>
    </source>
</evidence>
<evidence type="ECO:0000259" key="10">
    <source>
        <dbReference type="PROSITE" id="PS51867"/>
    </source>
</evidence>
<keyword evidence="2" id="KW-0963">Cytoplasm</keyword>
<dbReference type="GO" id="GO:0005634">
    <property type="term" value="C:nucleus"/>
    <property type="evidence" value="ECO:0007669"/>
    <property type="project" value="TreeGrafter"/>
</dbReference>
<dbReference type="InterPro" id="IPR013083">
    <property type="entry name" value="Znf_RING/FYVE/PHD"/>
</dbReference>
<keyword evidence="5" id="KW-0862">Zinc</keyword>
<evidence type="ECO:0000256" key="2">
    <source>
        <dbReference type="ARBA" id="ARBA00022490"/>
    </source>
</evidence>
<dbReference type="OrthoDB" id="1933281at2759"/>
<dbReference type="Gene3D" id="3.30.40.10">
    <property type="entry name" value="Zinc/RING finger domain, C3HC4 (zinc finger)"/>
    <property type="match status" value="1"/>
</dbReference>
<comment type="subcellular location">
    <subcellularLocation>
        <location evidence="1">Cytoplasm</location>
    </subcellularLocation>
</comment>
<dbReference type="STRING" id="1789683.A0A1X7R651"/>
<dbReference type="Pfam" id="PF10607">
    <property type="entry name" value="CTLH"/>
    <property type="match status" value="1"/>
</dbReference>
<feature type="zinc finger region" description="RING-Gid-type" evidence="9">
    <location>
        <begin position="361"/>
        <end position="404"/>
    </location>
</feature>
<evidence type="ECO:0000256" key="3">
    <source>
        <dbReference type="ARBA" id="ARBA00022723"/>
    </source>
</evidence>
<dbReference type="CDD" id="cd16652">
    <property type="entry name" value="dRING_Rmd5p-like"/>
    <property type="match status" value="1"/>
</dbReference>
<comment type="similarity">
    <text evidence="6">Belongs to the RMD5/GID2 family.</text>
</comment>